<feature type="region of interest" description="Disordered" evidence="1">
    <location>
        <begin position="1965"/>
        <end position="2074"/>
    </location>
</feature>
<dbReference type="GeneID" id="5729284"/>
<dbReference type="EMBL" id="CM008962">
    <property type="protein sequence ID" value="PNW87840.1"/>
    <property type="molecule type" value="Genomic_DNA"/>
</dbReference>
<dbReference type="InParanoid" id="A0A2K3E4X2"/>
<feature type="compositionally biased region" description="Low complexity" evidence="1">
    <location>
        <begin position="1"/>
        <end position="23"/>
    </location>
</feature>
<feature type="compositionally biased region" description="Basic and acidic residues" evidence="1">
    <location>
        <begin position="1553"/>
        <end position="1563"/>
    </location>
</feature>
<reference evidence="4 5" key="1">
    <citation type="journal article" date="2007" name="Science">
        <title>The Chlamydomonas genome reveals the evolution of key animal and plant functions.</title>
        <authorList>
            <person name="Merchant S.S."/>
            <person name="Prochnik S.E."/>
            <person name="Vallon O."/>
            <person name="Harris E.H."/>
            <person name="Karpowicz S.J."/>
            <person name="Witman G.B."/>
            <person name="Terry A."/>
            <person name="Salamov A."/>
            <person name="Fritz-Laylin L.K."/>
            <person name="Marechal-Drouard L."/>
            <person name="Marshall W.F."/>
            <person name="Qu L.H."/>
            <person name="Nelson D.R."/>
            <person name="Sanderfoot A.A."/>
            <person name="Spalding M.H."/>
            <person name="Kapitonov V.V."/>
            <person name="Ren Q."/>
            <person name="Ferris P."/>
            <person name="Lindquist E."/>
            <person name="Shapiro H."/>
            <person name="Lucas S.M."/>
            <person name="Grimwood J."/>
            <person name="Schmutz J."/>
            <person name="Cardol P."/>
            <person name="Cerutti H."/>
            <person name="Chanfreau G."/>
            <person name="Chen C.L."/>
            <person name="Cognat V."/>
            <person name="Croft M.T."/>
            <person name="Dent R."/>
            <person name="Dutcher S."/>
            <person name="Fernandez E."/>
            <person name="Fukuzawa H."/>
            <person name="Gonzalez-Ballester D."/>
            <person name="Gonzalez-Halphen D."/>
            <person name="Hallmann A."/>
            <person name="Hanikenne M."/>
            <person name="Hippler M."/>
            <person name="Inwood W."/>
            <person name="Jabbari K."/>
            <person name="Kalanon M."/>
            <person name="Kuras R."/>
            <person name="Lefebvre P.A."/>
            <person name="Lemaire S.D."/>
            <person name="Lobanov A.V."/>
            <person name="Lohr M."/>
            <person name="Manuell A."/>
            <person name="Meier I."/>
            <person name="Mets L."/>
            <person name="Mittag M."/>
            <person name="Mittelmeier T."/>
            <person name="Moroney J.V."/>
            <person name="Moseley J."/>
            <person name="Napoli C."/>
            <person name="Nedelcu A.M."/>
            <person name="Niyogi K."/>
            <person name="Novoselov S.V."/>
            <person name="Paulsen I.T."/>
            <person name="Pazour G."/>
            <person name="Purton S."/>
            <person name="Ral J.P."/>
            <person name="Riano-Pachon D.M."/>
            <person name="Riekhof W."/>
            <person name="Rymarquis L."/>
            <person name="Schroda M."/>
            <person name="Stern D."/>
            <person name="Umen J."/>
            <person name="Willows R."/>
            <person name="Wilson N."/>
            <person name="Zimmer S.L."/>
            <person name="Allmer J."/>
            <person name="Balk J."/>
            <person name="Bisova K."/>
            <person name="Chen C.J."/>
            <person name="Elias M."/>
            <person name="Gendler K."/>
            <person name="Hauser C."/>
            <person name="Lamb M.R."/>
            <person name="Ledford H."/>
            <person name="Long J.C."/>
            <person name="Minagawa J."/>
            <person name="Page M.D."/>
            <person name="Pan J."/>
            <person name="Pootakham W."/>
            <person name="Roje S."/>
            <person name="Rose A."/>
            <person name="Stahlberg E."/>
            <person name="Terauchi A.M."/>
            <person name="Yang P."/>
            <person name="Ball S."/>
            <person name="Bowler C."/>
            <person name="Dieckmann C.L."/>
            <person name="Gladyshev V.N."/>
            <person name="Green P."/>
            <person name="Jorgensen R."/>
            <person name="Mayfield S."/>
            <person name="Mueller-Roeber B."/>
            <person name="Rajamani S."/>
            <person name="Sayre R.T."/>
            <person name="Brokstein P."/>
            <person name="Dubchak I."/>
            <person name="Goodstein D."/>
            <person name="Hornick L."/>
            <person name="Huang Y.W."/>
            <person name="Jhaveri J."/>
            <person name="Luo Y."/>
            <person name="Martinez D."/>
            <person name="Ngau W.C."/>
            <person name="Otillar B."/>
            <person name="Poliakov A."/>
            <person name="Porter A."/>
            <person name="Szajkowski L."/>
            <person name="Werner G."/>
            <person name="Zhou K."/>
            <person name="Grigoriev I.V."/>
            <person name="Rokhsar D.S."/>
            <person name="Grossman A.R."/>
        </authorList>
    </citation>
    <scope>NUCLEOTIDE SEQUENCE [LARGE SCALE GENOMIC DNA]</scope>
    <source>
        <strain evidence="5">CC-503</strain>
    </source>
</reference>
<dbReference type="InterPro" id="IPR052994">
    <property type="entry name" value="Tiny_macrocysts_regulators"/>
</dbReference>
<sequence length="2513" mass="266597">MSSVAGRGSSYAGSSASSASSASQRVRHANQQQDGHGHDMLDRRSTLENGVFGVLFTLSKENSETRIRIRWVLLKILLDGWQLFATVIQPAKQGWDIDPNGAAWSVVGVLNFTWLGDLSYSAYLALLYAAVALLVMNIGLCVWVAWCFKEQKFPVVWPIKVLRVFSSVFFQAFDVASLNLLQLGISCRFTGPVAPHMYMDLFPVYSCASSPHLIHAVVSGIFLLLFVAIALLLNMAEVEVNPLGRRPMALGHSGAEVMAFAVKALLTLVDVFLGWRKVAACAYLALSLALVWQYLRWNPNLVAWVNYLKSGVSTSIVWCCITLMLLVFAPGVKQSELSGWSSAMTITMLAGLAPAFGVGAAMSWFFIRKMTTTALQAMANAKPDQPLQDICDNLDDPRDVEIVARCARVWRDRYTLAPEAVQKAHNIIKAGLAMFPGSAYMVLLHANFMIDVLGVSQSGARRIEDARKLSPSLLVRFMMFVRQQQATQKAAGSHANDGVSMDLLGYVEYQRKQRMVVRLHREALQAMCNFWKALDASRVSFTHLSKALGKIESSVSQAQAAYRVVLESYGTSPKLIRLYGKFLERIKNDPWGAAEYFAEADRLEEVKNGDARGPLLPDGTPLGRMDEMAAAVLVINATGEIQMANKQSHILFGHKRGTLEAKPLAMLLAPHCARRVAEELARMVASTSVTALVNGGQSDSGRTAEATSHDGPDLVVVAMHFDRVAFSVNLSLRKASGVGEDSTFIALLEPTPPVPNMARMWVSPNGIVAAVDPQFVANFGWRATEVNGSNLTALMMVQATDSMAAGDGRKGGDEEVAIANTVTESASDTVKRLLKLVKVNGDEEGAKPIKGLYCLLAHKYDSQPVPCTVTVIENISADISVHELRLQLSSDDPAQLLVVNRKGVILHASTGVASALKDSVAVGGATSSGPRFGGVTGSLPGQMGGASALAPTTQNSGTGMVFGADLLTGFTLYDFLPAPWKDMHVRFLKDITSSSPPTRSLWSCRKAAPQPTLELRTMTGRPLYMQVSITSGDLNGESTHVIGLQRSSLDTALSERRVRLTVSDDGLVSATSQGLALQVLSLEPSRLVGRGLWEVVSEPLATDAMDVNARATTPVGPRMLGGLITRALASPGASWRVDVSNPLPRNMGGQQSTNARAKPAVMQVHVEPPSDEEAAAGQGNHVYVDLWPVHAVSGVLQLDATGRITSVLEEHTRPAGLLFGLHHDALIGEALDSLVTMPPGRTSAAELLSLHGAKKSNLKTKQKDVAVKVGPVHKLRATHTDGKPLVLDVQVVGKPGPNEPVIAILRLHTAPMAPAAAAYPAAAAPPPPSLGGPLQPAAGLQEPAAAVAAIQPRGAASIKRQPSLDDLMDKVEAAGSPDEIGKKRNSKESSSVGQVHTPPTGGSLRRNDSTAQQKPRGSGVEAAVDPAGGAAEAPLAPPPMPAMLLGGVGDGGLPVPSVTAAATGRNKLADLVKSVGGDQAGSQKAALGSGDGSGLPVPRTRPGATRRSSTGDGGSAADLPHAVPLARGEGKGPDAEKGMEAQSVDGDDDDKADSEGGGKVKGGDRILSWVASKGAFYQNSVAVEGGANAKSDDEGSVKAPSDGAASGLHAPHSDMTGLAYAASERTERTVATMATMATARTLAGLKASGPPDLPYADDDAGSEGGQSAMSAQSSSGGAEYKRGKRFRKLVKLMDSGQAQQVQKRFKLHALITVGILAAVHVVCFATTLVAIGQQRASMLQLGRSVELQLSLHQILADVRSMDVITKNKTLPTLYTADDSTMFLDRIAVNAEKMKDRLNDILDNHHARDSSVMTLFYFTNISVWNGREQNGSDAFINVTIWDFGTRIYSMTKLVQQSGAQWLADGVSFVDQDPGQFLIKSGPDFFRASRRILDALLYAAVDSAKRVNTLQLVFLAVEGAAISCAAACYLAYLLRAVAAQRYKLYGTFLVIPVGLTRALASQNTTLLVDEDDDEDEDAEEADKAAAAQANNDGSDGENEDAGAKPAAKQKRTLGFSAAAVTPSADTPGGKKGGSRKKPAAPWESPREGARVPGGGGGGVRGSDVLLPGDDDDGASGVMAHQRTYTGSFSSGGRSRAAAGGCWGWVRRLMFRSRSLGSVSPLPSTRVGSILNPRGWTASSQQALAAAGQQAGSKRTLKYDSHDTAIMLTPFVMWSVLVIAFYASAVIEMRDVVDTVAVHSVVNFMNARTSRNVFLSQELAVVEDPALVPAKQLALQAGVKLVRDAFYTLQLGDQAYRTAGNATERYPLVTKGLSFKSPRLADLFYGGGTCHRQFPEYLPCPGPEYRYYEISHTGFDTMMQQFLRSLESMAFNSTGLPQGLASPNFDYIYNVGYKDMIGAILEIKEEHYNIIVALFDRILLLHIILFLMLWVIFAGFLFILLNPLLKRVSKERRRIAELMSQLPLELDVEKLVGRALGAGAPAAGNAGGAGSGAPSGAGPGGGGGGGGLFGAGGNNGGGPAGQGDQGADATNKWKAIIKQASTNFKSGKRASADNVA</sequence>
<dbReference type="PANTHER" id="PTHR31600">
    <property type="entry name" value="TINY MACROCYSTS PROTEIN B-RELATED"/>
    <property type="match status" value="1"/>
</dbReference>
<feature type="transmembrane region" description="Helical" evidence="2">
    <location>
        <begin position="344"/>
        <end position="367"/>
    </location>
</feature>
<feature type="transmembrane region" description="Helical" evidence="2">
    <location>
        <begin position="278"/>
        <end position="295"/>
    </location>
</feature>
<evidence type="ECO:0000256" key="2">
    <source>
        <dbReference type="SAM" id="Phobius"/>
    </source>
</evidence>
<dbReference type="Pfam" id="PF25474">
    <property type="entry name" value="TPR_TmcB"/>
    <property type="match status" value="1"/>
</dbReference>
<dbReference type="RefSeq" id="XP_042928076.1">
    <property type="nucleotide sequence ID" value="XM_043058161.1"/>
</dbReference>
<accession>A0A2K3E4X2</accession>
<dbReference type="Gramene" id="PNW87840">
    <property type="protein sequence ID" value="PNW87840"/>
    <property type="gene ID" value="CHLRE_01g003950v5"/>
</dbReference>
<feature type="transmembrane region" description="Helical" evidence="2">
    <location>
        <begin position="1707"/>
        <end position="1731"/>
    </location>
</feature>
<gene>
    <name evidence="4" type="ORF">CHLRE_01g003950v5</name>
</gene>
<feature type="compositionally biased region" description="Low complexity" evidence="1">
    <location>
        <begin position="1665"/>
        <end position="1678"/>
    </location>
</feature>
<name>A0A2K3E4X2_CHLRE</name>
<feature type="compositionally biased region" description="Gly residues" evidence="1">
    <location>
        <begin position="2444"/>
        <end position="2481"/>
    </location>
</feature>
<feature type="domain" description="TmcB/TmcC TPR repeats" evidence="3">
    <location>
        <begin position="487"/>
        <end position="608"/>
    </location>
</feature>
<protein>
    <recommendedName>
        <fullName evidence="3">TmcB/TmcC TPR repeats domain-containing protein</fullName>
    </recommendedName>
</protein>
<feature type="transmembrane region" description="Helical" evidence="2">
    <location>
        <begin position="213"/>
        <end position="233"/>
    </location>
</feature>
<dbReference type="KEGG" id="cre:CHLRE_01g003950v5"/>
<feature type="transmembrane region" description="Helical" evidence="2">
    <location>
        <begin position="120"/>
        <end position="146"/>
    </location>
</feature>
<keyword evidence="5" id="KW-1185">Reference proteome</keyword>
<keyword evidence="2" id="KW-0812">Transmembrane</keyword>
<feature type="region of interest" description="Disordered" evidence="1">
    <location>
        <begin position="1586"/>
        <end position="1612"/>
    </location>
</feature>
<dbReference type="OrthoDB" id="533766at2759"/>
<dbReference type="Gene3D" id="3.30.450.20">
    <property type="entry name" value="PAS domain"/>
    <property type="match status" value="1"/>
</dbReference>
<feature type="region of interest" description="Disordered" evidence="1">
    <location>
        <begin position="1478"/>
        <end position="1563"/>
    </location>
</feature>
<dbReference type="PANTHER" id="PTHR31600:SF2">
    <property type="entry name" value="GAMETE ENRICHED GENE 10 PROTEIN-RELATED"/>
    <property type="match status" value="1"/>
</dbReference>
<organism evidence="4 5">
    <name type="scientific">Chlamydomonas reinhardtii</name>
    <name type="common">Chlamydomonas smithii</name>
    <dbReference type="NCBI Taxonomy" id="3055"/>
    <lineage>
        <taxon>Eukaryota</taxon>
        <taxon>Viridiplantae</taxon>
        <taxon>Chlorophyta</taxon>
        <taxon>core chlorophytes</taxon>
        <taxon>Chlorophyceae</taxon>
        <taxon>CS clade</taxon>
        <taxon>Chlamydomonadales</taxon>
        <taxon>Chlamydomonadaceae</taxon>
        <taxon>Chlamydomonas</taxon>
    </lineage>
</organism>
<feature type="transmembrane region" description="Helical" evidence="2">
    <location>
        <begin position="2376"/>
        <end position="2402"/>
    </location>
</feature>
<keyword evidence="2" id="KW-0472">Membrane</keyword>
<feature type="compositionally biased region" description="Acidic residues" evidence="1">
    <location>
        <begin position="1966"/>
        <end position="1978"/>
    </location>
</feature>
<feature type="region of interest" description="Disordered" evidence="1">
    <location>
        <begin position="2444"/>
        <end position="2489"/>
    </location>
</feature>
<evidence type="ECO:0000313" key="5">
    <source>
        <dbReference type="Proteomes" id="UP000006906"/>
    </source>
</evidence>
<feature type="transmembrane region" description="Helical" evidence="2">
    <location>
        <begin position="2161"/>
        <end position="2180"/>
    </location>
</feature>
<proteinExistence type="predicted"/>
<feature type="compositionally biased region" description="Basic and acidic residues" evidence="1">
    <location>
        <begin position="1528"/>
        <end position="1539"/>
    </location>
</feature>
<dbReference type="ExpressionAtlas" id="A0A2K3E4X2">
    <property type="expression patterns" value="baseline and differential"/>
</dbReference>
<dbReference type="Proteomes" id="UP000006906">
    <property type="component" value="Chromosome 1"/>
</dbReference>
<keyword evidence="2" id="KW-1133">Transmembrane helix</keyword>
<feature type="region of interest" description="Disordered" evidence="1">
    <location>
        <begin position="1"/>
        <end position="40"/>
    </location>
</feature>
<feature type="region of interest" description="Disordered" evidence="1">
    <location>
        <begin position="1374"/>
        <end position="1424"/>
    </location>
</feature>
<feature type="region of interest" description="Disordered" evidence="1">
    <location>
        <begin position="1647"/>
        <end position="1679"/>
    </location>
</feature>
<dbReference type="STRING" id="3055.A0A2K3E4X2"/>
<evidence type="ECO:0000256" key="1">
    <source>
        <dbReference type="SAM" id="MobiDB-lite"/>
    </source>
</evidence>
<feature type="transmembrane region" description="Helical" evidence="2">
    <location>
        <begin position="1910"/>
        <end position="1930"/>
    </location>
</feature>
<dbReference type="InterPro" id="IPR057352">
    <property type="entry name" value="TPR_TmcB/C"/>
</dbReference>
<feature type="compositionally biased region" description="Gly residues" evidence="1">
    <location>
        <begin position="2049"/>
        <end position="2058"/>
    </location>
</feature>
<feature type="transmembrane region" description="Helical" evidence="2">
    <location>
        <begin position="315"/>
        <end position="332"/>
    </location>
</feature>
<evidence type="ECO:0000259" key="3">
    <source>
        <dbReference type="Pfam" id="PF25474"/>
    </source>
</evidence>
<evidence type="ECO:0000313" key="4">
    <source>
        <dbReference type="EMBL" id="PNW87840.1"/>
    </source>
</evidence>